<gene>
    <name evidence="3" type="ORF">DXC78_05940</name>
    <name evidence="2" type="ORF">HF861_04835</name>
</gene>
<dbReference type="EMBL" id="QUSK01000011">
    <property type="protein sequence ID" value="RGD76571.1"/>
    <property type="molecule type" value="Genomic_DNA"/>
</dbReference>
<name>A0A3E3E4P8_9FIRM</name>
<dbReference type="PANTHER" id="PTHR22916:SF3">
    <property type="entry name" value="UDP-GLCNAC:BETAGAL BETA-1,3-N-ACETYLGLUCOSAMINYLTRANSFERASE-LIKE PROTEIN 1"/>
    <property type="match status" value="1"/>
</dbReference>
<organism evidence="3 4">
    <name type="scientific">Faecalicoccus pleomorphus</name>
    <dbReference type="NCBI Taxonomy" id="1323"/>
    <lineage>
        <taxon>Bacteria</taxon>
        <taxon>Bacillati</taxon>
        <taxon>Bacillota</taxon>
        <taxon>Erysipelotrichia</taxon>
        <taxon>Erysipelotrichales</taxon>
        <taxon>Erysipelotrichaceae</taxon>
        <taxon>Faecalicoccus</taxon>
    </lineage>
</organism>
<evidence type="ECO:0000313" key="3">
    <source>
        <dbReference type="EMBL" id="RGD76571.1"/>
    </source>
</evidence>
<evidence type="ECO:0000313" key="2">
    <source>
        <dbReference type="EMBL" id="NME44208.1"/>
    </source>
</evidence>
<dbReference type="EMBL" id="JABAFR010000009">
    <property type="protein sequence ID" value="NME44208.1"/>
    <property type="molecule type" value="Genomic_DNA"/>
</dbReference>
<sequence>MKKKLQYRIEQFHIKDLINKKYCYIQGWCYSPEEVGLEYGIRINDKDVDFYIDHVYRNDVTANILDVDSKKIGFTIYVFFEEIHSFLFYVKSSIQKYDLIVLNEDEVNQSMEVNSIDYRVSEETFSKENSMFYIVGWAASTLGKVEYEILDEKNCSVPFEVEIVNRFDLVQLQLVDENNSLCGFQLKFNAVANGKYRLILKDSQYIQEEILDVENNNGVTILRNYFKALNASNIKRALKYFHDQGIRQFLKRVKEGPNGKTFKYQNWFNEHKATDEELAKQRVEKFSYNPKISIIVATFNTAEEYLKEMIDTVVDQTYPNWELCIGDGSTTNFVEEYIKYNYKNEIRIKFKRLEENYGISGNMNGALSLATGDYVALYDHDDLLTPDALYEVVKALQDYPYDIVYTDEDKLDNDRKELIDPHFKPDFSIDLLRSQNYICHFLVVNKTIVDEIGGLHSEYDGSQDLDYVLRCYEKANGVYHIPKILYHWRMHPQSTALNPESKMYCYEAGKRAIQDHYDRVGIAAHVEMMPKPLYGMYQSTYNVKEHSKISIVAINDAEAKDVSSLITSIREKSDYANIEFIIVNNSISKFISVSEDVKVLEWDKERNYSKMYNFAVNHANGEYLLFLRSKMMLDSKTAISQMLGVCQRPDIGAVNGKVIGIDDTIINAGIIFEKGGVVKYCYSGQDKESNGYMCHPKLLCNYSILSGMNLMVKKVDFLSVGGFDEQYYLGFYDLDFCIKLRIQGKLNTYNGFSHWRYNVRNLIMGYEAADVKKDKEALNEEYNLFRKNQFDFLNKVDPFYSPNFSTKYDAYTIAD</sequence>
<protein>
    <submittedName>
        <fullName evidence="3">Glycosyltransferase</fullName>
    </submittedName>
</protein>
<feature type="domain" description="Glycosyltransferase 2-like" evidence="1">
    <location>
        <begin position="293"/>
        <end position="412"/>
    </location>
</feature>
<comment type="caution">
    <text evidence="3">The sequence shown here is derived from an EMBL/GenBank/DDBJ whole genome shotgun (WGS) entry which is preliminary data.</text>
</comment>
<reference evidence="3 4" key="1">
    <citation type="submission" date="2018-08" db="EMBL/GenBank/DDBJ databases">
        <title>A genome reference for cultivated species of the human gut microbiota.</title>
        <authorList>
            <person name="Zou Y."/>
            <person name="Xue W."/>
            <person name="Luo G."/>
        </authorList>
    </citation>
    <scope>NUCLEOTIDE SEQUENCE [LARGE SCALE GENOMIC DNA]</scope>
    <source>
        <strain evidence="3 4">TF08-11</strain>
    </source>
</reference>
<dbReference type="GO" id="GO:0016758">
    <property type="term" value="F:hexosyltransferase activity"/>
    <property type="evidence" value="ECO:0007669"/>
    <property type="project" value="UniProtKB-ARBA"/>
</dbReference>
<evidence type="ECO:0000313" key="4">
    <source>
        <dbReference type="Proteomes" id="UP000260721"/>
    </source>
</evidence>
<dbReference type="InterPro" id="IPR001173">
    <property type="entry name" value="Glyco_trans_2-like"/>
</dbReference>
<accession>A0A3E3E4P8</accession>
<keyword evidence="3" id="KW-0808">Transferase</keyword>
<reference evidence="2 5" key="2">
    <citation type="submission" date="2020-04" db="EMBL/GenBank/DDBJ databases">
        <authorList>
            <person name="Hitch T.C.A."/>
            <person name="Wylensek D."/>
            <person name="Clavel T."/>
        </authorList>
    </citation>
    <scope>NUCLEOTIDE SEQUENCE [LARGE SCALE GENOMIC DNA]</scope>
    <source>
        <strain evidence="2 5">BSM-383-APC-22F</strain>
    </source>
</reference>
<dbReference type="SUPFAM" id="SSF53448">
    <property type="entry name" value="Nucleotide-diphospho-sugar transferases"/>
    <property type="match status" value="2"/>
</dbReference>
<dbReference type="RefSeq" id="WP_117446174.1">
    <property type="nucleotide sequence ID" value="NZ_JABAFR010000009.1"/>
</dbReference>
<dbReference type="Proteomes" id="UP000260721">
    <property type="component" value="Unassembled WGS sequence"/>
</dbReference>
<dbReference type="CDD" id="cd04184">
    <property type="entry name" value="GT2_RfbC_Mx_like"/>
    <property type="match status" value="1"/>
</dbReference>
<proteinExistence type="predicted"/>
<dbReference type="Proteomes" id="UP000540014">
    <property type="component" value="Unassembled WGS sequence"/>
</dbReference>
<dbReference type="AlphaFoldDB" id="A0A3E3E4P8"/>
<dbReference type="Gene3D" id="3.90.550.10">
    <property type="entry name" value="Spore Coat Polysaccharide Biosynthesis Protein SpsA, Chain A"/>
    <property type="match status" value="2"/>
</dbReference>
<dbReference type="PANTHER" id="PTHR22916">
    <property type="entry name" value="GLYCOSYLTRANSFERASE"/>
    <property type="match status" value="1"/>
</dbReference>
<dbReference type="Pfam" id="PF00535">
    <property type="entry name" value="Glycos_transf_2"/>
    <property type="match status" value="1"/>
</dbReference>
<evidence type="ECO:0000313" key="5">
    <source>
        <dbReference type="Proteomes" id="UP000540014"/>
    </source>
</evidence>
<evidence type="ECO:0000259" key="1">
    <source>
        <dbReference type="Pfam" id="PF00535"/>
    </source>
</evidence>
<dbReference type="InterPro" id="IPR029044">
    <property type="entry name" value="Nucleotide-diphossugar_trans"/>
</dbReference>